<dbReference type="OrthoDB" id="9815923at2"/>
<keyword evidence="3" id="KW-0808">Transferase</keyword>
<evidence type="ECO:0000313" key="4">
    <source>
        <dbReference type="Proteomes" id="UP000184147"/>
    </source>
</evidence>
<dbReference type="InterPro" id="IPR029044">
    <property type="entry name" value="Nucleotide-diphossugar_trans"/>
</dbReference>
<evidence type="ECO:0000256" key="1">
    <source>
        <dbReference type="ARBA" id="ARBA00038494"/>
    </source>
</evidence>
<evidence type="ECO:0000259" key="2">
    <source>
        <dbReference type="Pfam" id="PF00535"/>
    </source>
</evidence>
<reference evidence="3 4" key="1">
    <citation type="submission" date="2016-11" db="EMBL/GenBank/DDBJ databases">
        <authorList>
            <person name="Jaros S."/>
            <person name="Januszkiewicz K."/>
            <person name="Wedrychowicz H."/>
        </authorList>
    </citation>
    <scope>NUCLEOTIDE SEQUENCE [LARGE SCALE GENOMIC DNA]</scope>
    <source>
        <strain evidence="3 4">DSM 25660</strain>
    </source>
</reference>
<dbReference type="Gene3D" id="3.90.550.10">
    <property type="entry name" value="Spore Coat Polysaccharide Biosynthesis Protein SpsA, Chain A"/>
    <property type="match status" value="1"/>
</dbReference>
<dbReference type="CDD" id="cd02511">
    <property type="entry name" value="Beta4Glucosyltransferase"/>
    <property type="match status" value="1"/>
</dbReference>
<dbReference type="PANTHER" id="PTHR43630">
    <property type="entry name" value="POLY-BETA-1,6-N-ACETYL-D-GLUCOSAMINE SYNTHASE"/>
    <property type="match status" value="1"/>
</dbReference>
<evidence type="ECO:0000313" key="3">
    <source>
        <dbReference type="EMBL" id="SHF82087.1"/>
    </source>
</evidence>
<dbReference type="Pfam" id="PF00535">
    <property type="entry name" value="Glycos_transf_2"/>
    <property type="match status" value="1"/>
</dbReference>
<protein>
    <submittedName>
        <fullName evidence="3">Glycosyltransferase involved in cell wall bisynthesis</fullName>
    </submittedName>
</protein>
<comment type="similarity">
    <text evidence="1">Belongs to the glycosyltransferase 2 family. WaaE/KdtX subfamily.</text>
</comment>
<keyword evidence="4" id="KW-1185">Reference proteome</keyword>
<dbReference type="EMBL" id="FQVQ01000021">
    <property type="protein sequence ID" value="SHF82087.1"/>
    <property type="molecule type" value="Genomic_DNA"/>
</dbReference>
<dbReference type="Proteomes" id="UP000184147">
    <property type="component" value="Unassembled WGS sequence"/>
</dbReference>
<proteinExistence type="inferred from homology"/>
<sequence length="245" mass="28182">MHTLSVIIPTFNEISYLEDAVASVRFAQQIIVIDSYSTDGTAELAKRLGCEVMQRKFDHFSAQKNAAIALAKGDWILFIDADERVTPKLKLEILDTLKNPKHQGYKLRFPHYFMNRFLYHKVDRVTRLVKNDGVHFTGEVHEKLHVNGTIGQLEAFMIHYTYKGLFHALSKKNSYAWFQAGMSRDKGKKATILHLLFKPLYRFFSSYILKKGFLDGIPGLALASVNAYGVFSRYVKLLLLEREMK</sequence>
<feature type="domain" description="Glycosyltransferase 2-like" evidence="2">
    <location>
        <begin position="5"/>
        <end position="132"/>
    </location>
</feature>
<gene>
    <name evidence="3" type="ORF">SAMN05444377_12131</name>
</gene>
<organism evidence="3 4">
    <name type="scientific">Flavobacterium fontis</name>
    <dbReference type="NCBI Taxonomy" id="1124188"/>
    <lineage>
        <taxon>Bacteria</taxon>
        <taxon>Pseudomonadati</taxon>
        <taxon>Bacteroidota</taxon>
        <taxon>Flavobacteriia</taxon>
        <taxon>Flavobacteriales</taxon>
        <taxon>Flavobacteriaceae</taxon>
        <taxon>Flavobacterium</taxon>
    </lineage>
</organism>
<dbReference type="AlphaFoldDB" id="A0A1M5ESC2"/>
<name>A0A1M5ESC2_9FLAO</name>
<dbReference type="InterPro" id="IPR001173">
    <property type="entry name" value="Glyco_trans_2-like"/>
</dbReference>
<dbReference type="RefSeq" id="WP_073365354.1">
    <property type="nucleotide sequence ID" value="NZ_FQVQ01000021.1"/>
</dbReference>
<dbReference type="SUPFAM" id="SSF53448">
    <property type="entry name" value="Nucleotide-diphospho-sugar transferases"/>
    <property type="match status" value="1"/>
</dbReference>
<dbReference type="STRING" id="1124188.SAMN05444377_12131"/>
<accession>A0A1M5ESC2</accession>
<dbReference type="PANTHER" id="PTHR43630:SF2">
    <property type="entry name" value="GLYCOSYLTRANSFERASE"/>
    <property type="match status" value="1"/>
</dbReference>
<dbReference type="GO" id="GO:0016740">
    <property type="term" value="F:transferase activity"/>
    <property type="evidence" value="ECO:0007669"/>
    <property type="project" value="UniProtKB-KW"/>
</dbReference>